<sequence length="498" mass="56585">KSCYSQSSCEIQQTTARNGLLIRVVNRECSMKQFCRLCSIKLSAAHDLQQMTLMKKEHIDGTVDDKFEAVKESFRRNFSEGWERGGAAFAVYHRGKLEVDLWGGYADKSCNRLWNEDTITTIFSCTKSVAAICMAILVDRGLCNYGDKVIQYWPEFGQNGKTDITIQMILAHKAGLPYFEPALTLADLTDGLRMATIVEQEAPKYPPGTKTAYHPLTYGWLVDQIFCRIDPEHRTVGQFFRDEIEAKHHVDVHIGECAAEEVRVARLTGLNPLLAVREFIYDRKIATIGRRALDPRGYFSKGLRNMRHFGKVRIILHNCSYRTSNVMLEGVRWCETNVSQHMVDFVNFIKGPIKDFTLYNNPETRFAGQPAVNGVGSARGLALVHQLAMDGTLLSNHIREKIFQPLFMDEYDHSIGEVQNKGYGFMFTRSPTGSWQIGHMGVGGQIVRFDPENDLVLCYLTNAFKAGTGEHVFTYNRLQRKVYDIVRQQQKTSDSTDK</sequence>
<dbReference type="PANTHER" id="PTHR43319:SF3">
    <property type="entry name" value="BETA-LACTAMASE-RELATED DOMAIN-CONTAINING PROTEIN"/>
    <property type="match status" value="1"/>
</dbReference>
<dbReference type="SUPFAM" id="SSF56601">
    <property type="entry name" value="beta-lactamase/transpeptidase-like"/>
    <property type="match status" value="1"/>
</dbReference>
<protein>
    <recommendedName>
        <fullName evidence="1">Beta-lactamase-related domain-containing protein</fullName>
    </recommendedName>
</protein>
<name>A0A016WPT6_9BILA</name>
<dbReference type="InterPro" id="IPR052907">
    <property type="entry name" value="Beta-lactamase/esterase"/>
</dbReference>
<dbReference type="OrthoDB" id="5946976at2759"/>
<organism evidence="2 3">
    <name type="scientific">Ancylostoma ceylanicum</name>
    <dbReference type="NCBI Taxonomy" id="53326"/>
    <lineage>
        <taxon>Eukaryota</taxon>
        <taxon>Metazoa</taxon>
        <taxon>Ecdysozoa</taxon>
        <taxon>Nematoda</taxon>
        <taxon>Chromadorea</taxon>
        <taxon>Rhabditida</taxon>
        <taxon>Rhabditina</taxon>
        <taxon>Rhabditomorpha</taxon>
        <taxon>Strongyloidea</taxon>
        <taxon>Ancylostomatidae</taxon>
        <taxon>Ancylostomatinae</taxon>
        <taxon>Ancylostoma</taxon>
    </lineage>
</organism>
<proteinExistence type="predicted"/>
<evidence type="ECO:0000259" key="1">
    <source>
        <dbReference type="Pfam" id="PF00144"/>
    </source>
</evidence>
<feature type="non-terminal residue" evidence="2">
    <location>
        <position position="1"/>
    </location>
</feature>
<feature type="domain" description="Beta-lactamase-related" evidence="1">
    <location>
        <begin position="74"/>
        <end position="467"/>
    </location>
</feature>
<dbReference type="EMBL" id="JARK01000153">
    <property type="protein sequence ID" value="EYC41834.1"/>
    <property type="molecule type" value="Genomic_DNA"/>
</dbReference>
<dbReference type="AlphaFoldDB" id="A0A016WPT6"/>
<comment type="caution">
    <text evidence="2">The sequence shown here is derived from an EMBL/GenBank/DDBJ whole genome shotgun (WGS) entry which is preliminary data.</text>
</comment>
<dbReference type="Pfam" id="PF00144">
    <property type="entry name" value="Beta-lactamase"/>
    <property type="match status" value="1"/>
</dbReference>
<dbReference type="InterPro" id="IPR012338">
    <property type="entry name" value="Beta-lactam/transpept-like"/>
</dbReference>
<reference evidence="3" key="1">
    <citation type="journal article" date="2015" name="Nat. Genet.">
        <title>The genome and transcriptome of the zoonotic hookworm Ancylostoma ceylanicum identify infection-specific gene families.</title>
        <authorList>
            <person name="Schwarz E.M."/>
            <person name="Hu Y."/>
            <person name="Antoshechkin I."/>
            <person name="Miller M.M."/>
            <person name="Sternberg P.W."/>
            <person name="Aroian R.V."/>
        </authorList>
    </citation>
    <scope>NUCLEOTIDE SEQUENCE</scope>
    <source>
        <strain evidence="3">HY135</strain>
    </source>
</reference>
<evidence type="ECO:0000313" key="3">
    <source>
        <dbReference type="Proteomes" id="UP000024635"/>
    </source>
</evidence>
<keyword evidence="3" id="KW-1185">Reference proteome</keyword>
<dbReference type="PANTHER" id="PTHR43319">
    <property type="entry name" value="BETA-LACTAMASE-RELATED"/>
    <property type="match status" value="1"/>
</dbReference>
<gene>
    <name evidence="2" type="primary">Acey_s0553.g3352</name>
    <name evidence="2" type="synonym">Acey-lact-5</name>
    <name evidence="2" type="ORF">Y032_0553g3352</name>
</gene>
<dbReference type="Gene3D" id="3.40.710.10">
    <property type="entry name" value="DD-peptidase/beta-lactamase superfamily"/>
    <property type="match status" value="2"/>
</dbReference>
<evidence type="ECO:0000313" key="2">
    <source>
        <dbReference type="EMBL" id="EYC41834.1"/>
    </source>
</evidence>
<dbReference type="InterPro" id="IPR001466">
    <property type="entry name" value="Beta-lactam-related"/>
</dbReference>
<dbReference type="Proteomes" id="UP000024635">
    <property type="component" value="Unassembled WGS sequence"/>
</dbReference>
<accession>A0A016WPT6</accession>